<feature type="active site" evidence="6">
    <location>
        <position position="14"/>
    </location>
</feature>
<feature type="active site" evidence="6">
    <location>
        <position position="132"/>
    </location>
</feature>
<dbReference type="AlphaFoldDB" id="A0A172T402"/>
<dbReference type="InterPro" id="IPR020568">
    <property type="entry name" value="Ribosomal_Su5_D2-typ_SF"/>
</dbReference>
<dbReference type="InterPro" id="IPR036554">
    <property type="entry name" value="GHMP_kinase_C_sf"/>
</dbReference>
<proteinExistence type="inferred from homology"/>
<dbReference type="Proteomes" id="UP000077096">
    <property type="component" value="Chromosome"/>
</dbReference>
<dbReference type="NCBIfam" id="TIGR00154">
    <property type="entry name" value="ispE"/>
    <property type="match status" value="1"/>
</dbReference>
<dbReference type="HAMAP" id="MF_00061">
    <property type="entry name" value="IspE"/>
    <property type="match status" value="1"/>
</dbReference>
<organism evidence="8 10">
    <name type="scientific">Fervidobacterium pennivorans</name>
    <dbReference type="NCBI Taxonomy" id="93466"/>
    <lineage>
        <taxon>Bacteria</taxon>
        <taxon>Thermotogati</taxon>
        <taxon>Thermotogota</taxon>
        <taxon>Thermotogae</taxon>
        <taxon>Thermotogales</taxon>
        <taxon>Fervidobacteriaceae</taxon>
        <taxon>Fervidobacterium</taxon>
    </lineage>
</organism>
<evidence type="ECO:0000313" key="10">
    <source>
        <dbReference type="Proteomes" id="UP000077096"/>
    </source>
</evidence>
<evidence type="ECO:0000256" key="5">
    <source>
        <dbReference type="ARBA" id="ARBA00022840"/>
    </source>
</evidence>
<accession>A0A172T402</accession>
<evidence type="ECO:0000313" key="8">
    <source>
        <dbReference type="EMBL" id="ANE41749.1"/>
    </source>
</evidence>
<evidence type="ECO:0000259" key="7">
    <source>
        <dbReference type="Pfam" id="PF00288"/>
    </source>
</evidence>
<comment type="similarity">
    <text evidence="6">Belongs to the GHMP kinase family. IspE subfamily.</text>
</comment>
<keyword evidence="4 6" id="KW-0418">Kinase</keyword>
<dbReference type="EMBL" id="CP011393">
    <property type="protein sequence ID" value="ANE41749.1"/>
    <property type="molecule type" value="Genomic_DNA"/>
</dbReference>
<dbReference type="KEGG" id="fng:JM64_07115"/>
<dbReference type="EMBL" id="DSZT01000069">
    <property type="protein sequence ID" value="HGU41747.1"/>
    <property type="molecule type" value="Genomic_DNA"/>
</dbReference>
<name>A0A172T402_FERPE</name>
<dbReference type="SUPFAM" id="SSF55060">
    <property type="entry name" value="GHMP Kinase, C-terminal domain"/>
    <property type="match status" value="1"/>
</dbReference>
<dbReference type="PATRIC" id="fig|93466.3.peg.1507"/>
<dbReference type="SUPFAM" id="SSF54211">
    <property type="entry name" value="Ribosomal protein S5 domain 2-like"/>
    <property type="match status" value="1"/>
</dbReference>
<feature type="domain" description="GHMP kinase N-terminal" evidence="7">
    <location>
        <begin position="68"/>
        <end position="140"/>
    </location>
</feature>
<keyword evidence="2 6" id="KW-0808">Transferase</keyword>
<evidence type="ECO:0000256" key="4">
    <source>
        <dbReference type="ARBA" id="ARBA00022777"/>
    </source>
</evidence>
<dbReference type="InterPro" id="IPR006204">
    <property type="entry name" value="GHMP_kinase_N_dom"/>
</dbReference>
<feature type="binding site" evidence="6">
    <location>
        <begin position="92"/>
        <end position="102"/>
    </location>
    <ligand>
        <name>ATP</name>
        <dbReference type="ChEBI" id="CHEBI:30616"/>
    </ligand>
</feature>
<keyword evidence="6" id="KW-0414">Isoprene biosynthesis</keyword>
<protein>
    <recommendedName>
        <fullName evidence="1 6">4-diphosphocytidyl-2-C-methyl-D-erythritol kinase</fullName>
        <shortName evidence="6">CMK</shortName>
        <ecNumber evidence="6">2.7.1.148</ecNumber>
    </recommendedName>
    <alternativeName>
        <fullName evidence="6">4-(cytidine-5'-diphospho)-2-C-methyl-D-erythritol kinase</fullName>
    </alternativeName>
</protein>
<comment type="function">
    <text evidence="6">Catalyzes the phosphorylation of the position 2 hydroxy group of 4-diphosphocytidyl-2C-methyl-D-erythritol.</text>
</comment>
<keyword evidence="3 6" id="KW-0547">Nucleotide-binding</keyword>
<dbReference type="UniPathway" id="UPA00056">
    <property type="reaction ID" value="UER00094"/>
</dbReference>
<evidence type="ECO:0000256" key="6">
    <source>
        <dbReference type="HAMAP-Rule" id="MF_00061"/>
    </source>
</evidence>
<dbReference type="EC" id="2.7.1.148" evidence="6"/>
<dbReference type="PIRSF" id="PIRSF010376">
    <property type="entry name" value="IspE"/>
    <property type="match status" value="1"/>
</dbReference>
<dbReference type="PANTHER" id="PTHR43527:SF2">
    <property type="entry name" value="4-DIPHOSPHOCYTIDYL-2-C-METHYL-D-ERYTHRITOL KINASE, CHLOROPLASTIC"/>
    <property type="match status" value="1"/>
</dbReference>
<dbReference type="Gene3D" id="3.30.70.890">
    <property type="entry name" value="GHMP kinase, C-terminal domain"/>
    <property type="match status" value="1"/>
</dbReference>
<gene>
    <name evidence="6 9" type="primary">ispE</name>
    <name evidence="9" type="ORF">ENT72_02330</name>
    <name evidence="8" type="ORF">JM64_07115</name>
</gene>
<dbReference type="GO" id="GO:0050515">
    <property type="term" value="F:4-(cytidine 5'-diphospho)-2-C-methyl-D-erythritol kinase activity"/>
    <property type="evidence" value="ECO:0007669"/>
    <property type="project" value="UniProtKB-UniRule"/>
</dbReference>
<dbReference type="GO" id="GO:0016114">
    <property type="term" value="P:terpenoid biosynthetic process"/>
    <property type="evidence" value="ECO:0007669"/>
    <property type="project" value="UniProtKB-UniRule"/>
</dbReference>
<dbReference type="PANTHER" id="PTHR43527">
    <property type="entry name" value="4-DIPHOSPHOCYTIDYL-2-C-METHYL-D-ERYTHRITOL KINASE, CHLOROPLASTIC"/>
    <property type="match status" value="1"/>
</dbReference>
<dbReference type="InterPro" id="IPR004424">
    <property type="entry name" value="IspE"/>
</dbReference>
<dbReference type="Gene3D" id="3.30.230.10">
    <property type="match status" value="1"/>
</dbReference>
<comment type="catalytic activity">
    <reaction evidence="6">
        <text>4-CDP-2-C-methyl-D-erythritol + ATP = 4-CDP-2-C-methyl-D-erythritol 2-phosphate + ADP + H(+)</text>
        <dbReference type="Rhea" id="RHEA:18437"/>
        <dbReference type="ChEBI" id="CHEBI:15378"/>
        <dbReference type="ChEBI" id="CHEBI:30616"/>
        <dbReference type="ChEBI" id="CHEBI:57823"/>
        <dbReference type="ChEBI" id="CHEBI:57919"/>
        <dbReference type="ChEBI" id="CHEBI:456216"/>
        <dbReference type="EC" id="2.7.1.148"/>
    </reaction>
</comment>
<evidence type="ECO:0000256" key="2">
    <source>
        <dbReference type="ARBA" id="ARBA00022679"/>
    </source>
</evidence>
<comment type="pathway">
    <text evidence="6">Isoprenoid biosynthesis; isopentenyl diphosphate biosynthesis via DXP pathway; isopentenyl diphosphate from 1-deoxy-D-xylulose 5-phosphate: step 3/6.</text>
</comment>
<dbReference type="OrthoDB" id="9809438at2"/>
<dbReference type="GO" id="GO:0005524">
    <property type="term" value="F:ATP binding"/>
    <property type="evidence" value="ECO:0007669"/>
    <property type="project" value="UniProtKB-UniRule"/>
</dbReference>
<dbReference type="InterPro" id="IPR014721">
    <property type="entry name" value="Ribsml_uS5_D2-typ_fold_subgr"/>
</dbReference>
<keyword evidence="5 6" id="KW-0067">ATP-binding</keyword>
<sequence>MGKGGSIILRTFAKLNLCLDVLRKREDGYHEIDSLFQTISLFDRMTVKITHGDGRLKLESNVEIENNIIERIWRLVKINNYDAYVLLEKNIPIGAGLGGGSSNAAGFLMALKALGLISEMDAFELAKSVGSDVPFFLYGGTAIVSGRGEIIEKVEPLEGFNVDVYFPGFSISTKEAYGKLRAEWFGKAPMKAIELYEAYRSKDLEKIKSGTYNIFEKVIPEDLLDKIEVLRSENPAALTGSGSAYFVLTPHGKHHFTKKGVKIDAFEEN</sequence>
<dbReference type="GO" id="GO:0019288">
    <property type="term" value="P:isopentenyl diphosphate biosynthetic process, methylerythritol 4-phosphate pathway"/>
    <property type="evidence" value="ECO:0007669"/>
    <property type="project" value="UniProtKB-UniRule"/>
</dbReference>
<evidence type="ECO:0000256" key="1">
    <source>
        <dbReference type="ARBA" id="ARBA00017473"/>
    </source>
</evidence>
<evidence type="ECO:0000256" key="3">
    <source>
        <dbReference type="ARBA" id="ARBA00022741"/>
    </source>
</evidence>
<evidence type="ECO:0000313" key="9">
    <source>
        <dbReference type="EMBL" id="HGU41747.1"/>
    </source>
</evidence>
<reference evidence="8 10" key="1">
    <citation type="submission" date="2014-08" db="EMBL/GenBank/DDBJ databases">
        <title>Fervidobacterium pennivorans DYC genome.</title>
        <authorList>
            <person name="Wushke S."/>
        </authorList>
    </citation>
    <scope>NUCLEOTIDE SEQUENCE [LARGE SCALE GENOMIC DNA]</scope>
    <source>
        <strain evidence="8 10">DYC</strain>
    </source>
</reference>
<dbReference type="Pfam" id="PF00288">
    <property type="entry name" value="GHMP_kinases_N"/>
    <property type="match status" value="1"/>
</dbReference>
<reference evidence="9" key="2">
    <citation type="journal article" date="2020" name="mSystems">
        <title>Genome- and Community-Level Interaction Insights into Carbon Utilization and Element Cycling Functions of Hydrothermarchaeota in Hydrothermal Sediment.</title>
        <authorList>
            <person name="Zhou Z."/>
            <person name="Liu Y."/>
            <person name="Xu W."/>
            <person name="Pan J."/>
            <person name="Luo Z.H."/>
            <person name="Li M."/>
        </authorList>
    </citation>
    <scope>NUCLEOTIDE SEQUENCE [LARGE SCALE GENOMIC DNA]</scope>
    <source>
        <strain evidence="9">SpSt-604</strain>
    </source>
</reference>